<evidence type="ECO:0000256" key="4">
    <source>
        <dbReference type="ARBA" id="ARBA00022525"/>
    </source>
</evidence>
<dbReference type="RefSeq" id="XP_017326447.1">
    <property type="nucleotide sequence ID" value="XM_017470958.3"/>
</dbReference>
<evidence type="ECO:0000313" key="7">
    <source>
        <dbReference type="Proteomes" id="UP000221080"/>
    </source>
</evidence>
<keyword evidence="4" id="KW-0964">Secreted</keyword>
<dbReference type="InterPro" id="IPR001811">
    <property type="entry name" value="Chemokine_IL8-like_dom"/>
</dbReference>
<comment type="similarity">
    <text evidence="2">Belongs to the intercrine gamma family.</text>
</comment>
<gene>
    <name evidence="8" type="primary">LOC100304588</name>
</gene>
<sequence length="137" mass="14899">MFLSVGEIHSQDLREAYKPSAEVISALLIHFTSKRSSSPSAAMFSRSLLLVLLGLSCLQSFTVAETANGASLCCFEFHKKPFPAANVVSYEETRSDCTLPGVILTTKKGFRLCADPEVDWVKQITANKNLGKTPATN</sequence>
<dbReference type="SUPFAM" id="SSF54117">
    <property type="entry name" value="Interleukin 8-like chemokines"/>
    <property type="match status" value="1"/>
</dbReference>
<dbReference type="PANTHER" id="PTHR12015">
    <property type="entry name" value="SMALL INDUCIBLE CYTOKINE A"/>
    <property type="match status" value="1"/>
</dbReference>
<dbReference type="GO" id="GO:0008009">
    <property type="term" value="F:chemokine activity"/>
    <property type="evidence" value="ECO:0007669"/>
    <property type="project" value="InterPro"/>
</dbReference>
<keyword evidence="3" id="KW-0202">Cytokine</keyword>
<reference evidence="8" key="2">
    <citation type="submission" date="2025-08" db="UniProtKB">
        <authorList>
            <consortium name="RefSeq"/>
        </authorList>
    </citation>
    <scope>IDENTIFICATION</scope>
    <source>
        <tissue evidence="8">Blood</tissue>
    </source>
</reference>
<dbReference type="GO" id="GO:0005615">
    <property type="term" value="C:extracellular space"/>
    <property type="evidence" value="ECO:0007669"/>
    <property type="project" value="UniProtKB-KW"/>
</dbReference>
<dbReference type="SMART" id="SM00199">
    <property type="entry name" value="SCY"/>
    <property type="match status" value="1"/>
</dbReference>
<dbReference type="STRING" id="7998.ENSIPUP00000005321"/>
<reference evidence="7" key="1">
    <citation type="journal article" date="2016" name="Nat. Commun.">
        <title>The channel catfish genome sequence provides insights into the evolution of scale formation in teleosts.</title>
        <authorList>
            <person name="Liu Z."/>
            <person name="Liu S."/>
            <person name="Yao J."/>
            <person name="Bao L."/>
            <person name="Zhang J."/>
            <person name="Li Y."/>
            <person name="Jiang C."/>
            <person name="Sun L."/>
            <person name="Wang R."/>
            <person name="Zhang Y."/>
            <person name="Zhou T."/>
            <person name="Zeng Q."/>
            <person name="Fu Q."/>
            <person name="Gao S."/>
            <person name="Li N."/>
            <person name="Koren S."/>
            <person name="Jiang Y."/>
            <person name="Zimin A."/>
            <person name="Xu P."/>
            <person name="Phillippy A.M."/>
            <person name="Geng X."/>
            <person name="Song L."/>
            <person name="Sun F."/>
            <person name="Li C."/>
            <person name="Wang X."/>
            <person name="Chen A."/>
            <person name="Jin Y."/>
            <person name="Yuan Z."/>
            <person name="Yang Y."/>
            <person name="Tan S."/>
            <person name="Peatman E."/>
            <person name="Lu J."/>
            <person name="Qin Z."/>
            <person name="Dunham R."/>
            <person name="Li Z."/>
            <person name="Sonstegard T."/>
            <person name="Feng J."/>
            <person name="Danzmann R.G."/>
            <person name="Schroeder S."/>
            <person name="Scheffler B."/>
            <person name="Duke M.V."/>
            <person name="Ballard L."/>
            <person name="Kucuktas H."/>
            <person name="Kaltenboeck L."/>
            <person name="Liu H."/>
            <person name="Armbruster J."/>
            <person name="Xie Y."/>
            <person name="Kirby M.L."/>
            <person name="Tian Y."/>
            <person name="Flanagan M.E."/>
            <person name="Mu W."/>
            <person name="Waldbieser G.C."/>
        </authorList>
    </citation>
    <scope>NUCLEOTIDE SEQUENCE [LARGE SCALE GENOMIC DNA]</scope>
    <source>
        <strain evidence="7">SDA103</strain>
    </source>
</reference>
<dbReference type="Gene3D" id="2.40.50.40">
    <property type="match status" value="1"/>
</dbReference>
<dbReference type="Proteomes" id="UP000221080">
    <property type="component" value="Chromosome 7"/>
</dbReference>
<keyword evidence="5" id="KW-0732">Signal</keyword>
<evidence type="ECO:0000259" key="6">
    <source>
        <dbReference type="SMART" id="SM00199"/>
    </source>
</evidence>
<evidence type="ECO:0000256" key="5">
    <source>
        <dbReference type="ARBA" id="ARBA00022729"/>
    </source>
</evidence>
<evidence type="ECO:0000256" key="2">
    <source>
        <dbReference type="ARBA" id="ARBA00006894"/>
    </source>
</evidence>
<feature type="domain" description="Chemokine interleukin-8-like" evidence="6">
    <location>
        <begin position="70"/>
        <end position="128"/>
    </location>
</feature>
<dbReference type="Pfam" id="PF00048">
    <property type="entry name" value="IL8"/>
    <property type="match status" value="1"/>
</dbReference>
<evidence type="ECO:0000313" key="8">
    <source>
        <dbReference type="RefSeq" id="XP_017326447.1"/>
    </source>
</evidence>
<dbReference type="OrthoDB" id="9447832at2759"/>
<dbReference type="PRINTS" id="PR01731">
    <property type="entry name" value="LYMPHOTACTIN"/>
</dbReference>
<comment type="subcellular location">
    <subcellularLocation>
        <location evidence="1">Secreted</location>
    </subcellularLocation>
</comment>
<dbReference type="CDD" id="cd00272">
    <property type="entry name" value="Chemokine_CC"/>
    <property type="match status" value="1"/>
</dbReference>
<dbReference type="GeneID" id="100304588"/>
<dbReference type="GO" id="GO:0006955">
    <property type="term" value="P:immune response"/>
    <property type="evidence" value="ECO:0007669"/>
    <property type="project" value="InterPro"/>
</dbReference>
<keyword evidence="7" id="KW-1185">Reference proteome</keyword>
<dbReference type="InterPro" id="IPR008105">
    <property type="entry name" value="Chemokine_XCL1/XCL2"/>
</dbReference>
<dbReference type="InterPro" id="IPR039809">
    <property type="entry name" value="Chemokine_b/g/d"/>
</dbReference>
<accession>A0A2D0R783</accession>
<dbReference type="InterPro" id="IPR036048">
    <property type="entry name" value="Interleukin_8-like_sf"/>
</dbReference>
<evidence type="ECO:0000256" key="3">
    <source>
        <dbReference type="ARBA" id="ARBA00022514"/>
    </source>
</evidence>
<name>A0A2D0R783_ICTPU</name>
<dbReference type="PANTHER" id="PTHR12015:SF183">
    <property type="entry name" value="C-C MOTIF CHEMOKINE 3"/>
    <property type="match status" value="1"/>
</dbReference>
<dbReference type="AlphaFoldDB" id="A0A2D0R783"/>
<proteinExistence type="inferred from homology"/>
<organism evidence="7 8">
    <name type="scientific">Ictalurus punctatus</name>
    <name type="common">Channel catfish</name>
    <name type="synonym">Silurus punctatus</name>
    <dbReference type="NCBI Taxonomy" id="7998"/>
    <lineage>
        <taxon>Eukaryota</taxon>
        <taxon>Metazoa</taxon>
        <taxon>Chordata</taxon>
        <taxon>Craniata</taxon>
        <taxon>Vertebrata</taxon>
        <taxon>Euteleostomi</taxon>
        <taxon>Actinopterygii</taxon>
        <taxon>Neopterygii</taxon>
        <taxon>Teleostei</taxon>
        <taxon>Ostariophysi</taxon>
        <taxon>Siluriformes</taxon>
        <taxon>Ictaluridae</taxon>
        <taxon>Ictalurus</taxon>
    </lineage>
</organism>
<protein>
    <submittedName>
        <fullName evidence="8">Small inducible cytokine A3 isoform X1</fullName>
    </submittedName>
</protein>
<evidence type="ECO:0000256" key="1">
    <source>
        <dbReference type="ARBA" id="ARBA00004613"/>
    </source>
</evidence>